<evidence type="ECO:0000313" key="2">
    <source>
        <dbReference type="Proteomes" id="UP000054596"/>
    </source>
</evidence>
<keyword evidence="2" id="KW-1185">Reference proteome</keyword>
<dbReference type="Proteomes" id="UP000054596">
    <property type="component" value="Unassembled WGS sequence"/>
</dbReference>
<evidence type="ECO:0000313" key="1">
    <source>
        <dbReference type="EMBL" id="SAK90734.1"/>
    </source>
</evidence>
<accession>A0A158D7T4</accession>
<reference evidence="1" key="1">
    <citation type="submission" date="2016-01" db="EMBL/GenBank/DDBJ databases">
        <authorList>
            <person name="Peeters C."/>
        </authorList>
    </citation>
    <scope>NUCLEOTIDE SEQUENCE [LARGE SCALE GENOMIC DNA]</scope>
    <source>
        <strain evidence="1">LMG 29325</strain>
    </source>
</reference>
<gene>
    <name evidence="1" type="ORF">AWB82_06392</name>
</gene>
<proteinExistence type="predicted"/>
<sequence>MQTRRRMQPVGRRRSERPFTCVAGGDDGFGWRPVVIQESANYRLSAMQRAVAVINEACGALGFLPFQREPLLILGLWAESKSSFNPIGRIGDLVRMVESLAERRAEWRGMQVKYVVPENPPVTAEYGLAEVPIHGRTVSLWRCSRSSCDDLSDGLGKAEMHRNRRELRRLVRLQKLLTASQFCNHAGVTRRELHQRERLRTVIKVFVANRPYYPALHARAGRLGFRLARVSSALSAGADPWTVHFELAHRFESLGNKTLLQTMQRGAGFRVALRYARDVSNSRTLGHSLLSHARRQDDPLYMC</sequence>
<dbReference type="AlphaFoldDB" id="A0A158D7T4"/>
<name>A0A158D7T4_9BURK</name>
<organism evidence="1 2">
    <name type="scientific">Caballeronia glebae</name>
    <dbReference type="NCBI Taxonomy" id="1777143"/>
    <lineage>
        <taxon>Bacteria</taxon>
        <taxon>Pseudomonadati</taxon>
        <taxon>Pseudomonadota</taxon>
        <taxon>Betaproteobacteria</taxon>
        <taxon>Burkholderiales</taxon>
        <taxon>Burkholderiaceae</taxon>
        <taxon>Caballeronia</taxon>
    </lineage>
</organism>
<protein>
    <submittedName>
        <fullName evidence="1">Uncharacterized protein</fullName>
    </submittedName>
</protein>
<dbReference type="EMBL" id="FCOJ02000073">
    <property type="protein sequence ID" value="SAK90734.1"/>
    <property type="molecule type" value="Genomic_DNA"/>
</dbReference>
<comment type="caution">
    <text evidence="1">The sequence shown here is derived from an EMBL/GenBank/DDBJ whole genome shotgun (WGS) entry which is preliminary data.</text>
</comment>